<dbReference type="AlphaFoldDB" id="A0AA38HYX1"/>
<dbReference type="EMBL" id="JALNTZ010000007">
    <property type="protein sequence ID" value="KAJ3645979.1"/>
    <property type="molecule type" value="Genomic_DNA"/>
</dbReference>
<protein>
    <recommendedName>
        <fullName evidence="4">DUF3421 domain containing protein</fullName>
    </recommendedName>
</protein>
<dbReference type="InterPro" id="IPR006616">
    <property type="entry name" value="DM9_repeat"/>
</dbReference>
<keyword evidence="3" id="KW-1185">Reference proteome</keyword>
<evidence type="ECO:0000256" key="1">
    <source>
        <dbReference type="SAM" id="SignalP"/>
    </source>
</evidence>
<comment type="caution">
    <text evidence="2">The sequence shown here is derived from an EMBL/GenBank/DDBJ whole genome shotgun (WGS) entry which is preliminary data.</text>
</comment>
<proteinExistence type="predicted"/>
<feature type="chain" id="PRO_5041405222" description="DUF3421 domain containing protein" evidence="1">
    <location>
        <begin position="20"/>
        <end position="177"/>
    </location>
</feature>
<evidence type="ECO:0000313" key="3">
    <source>
        <dbReference type="Proteomes" id="UP001168821"/>
    </source>
</evidence>
<gene>
    <name evidence="2" type="ORF">Zmor_023594</name>
</gene>
<dbReference type="SMART" id="SM00696">
    <property type="entry name" value="DM9"/>
    <property type="match status" value="1"/>
</dbReference>
<feature type="signal peptide" evidence="1">
    <location>
        <begin position="1"/>
        <end position="19"/>
    </location>
</feature>
<evidence type="ECO:0008006" key="4">
    <source>
        <dbReference type="Google" id="ProtNLM"/>
    </source>
</evidence>
<dbReference type="PANTHER" id="PTHR31649">
    <property type="entry name" value="AGAP009604-PA"/>
    <property type="match status" value="1"/>
</dbReference>
<dbReference type="Pfam" id="PF11901">
    <property type="entry name" value="DM9"/>
    <property type="match status" value="1"/>
</dbReference>
<sequence>MKHLTSIVFVFSLLTTLYSEKIDYYWRDYEGEIPDDALPAGSDRNHKATYVGQVYIPEHGLLPTRIYEGKQSVTASKNGIHTSDVFVKILCSNQSGKLSWIPTTAAKLHNDTAGKHVVIGGTEDEKVLNIGRVSFQGEVIVGKVCSYNTGSANLYFPYDGQEIGVASYEILIYEKTY</sequence>
<keyword evidence="1" id="KW-0732">Signal</keyword>
<organism evidence="2 3">
    <name type="scientific">Zophobas morio</name>
    <dbReference type="NCBI Taxonomy" id="2755281"/>
    <lineage>
        <taxon>Eukaryota</taxon>
        <taxon>Metazoa</taxon>
        <taxon>Ecdysozoa</taxon>
        <taxon>Arthropoda</taxon>
        <taxon>Hexapoda</taxon>
        <taxon>Insecta</taxon>
        <taxon>Pterygota</taxon>
        <taxon>Neoptera</taxon>
        <taxon>Endopterygota</taxon>
        <taxon>Coleoptera</taxon>
        <taxon>Polyphaga</taxon>
        <taxon>Cucujiformia</taxon>
        <taxon>Tenebrionidae</taxon>
        <taxon>Zophobas</taxon>
    </lineage>
</organism>
<dbReference type="PANTHER" id="PTHR31649:SF10">
    <property type="entry name" value="IP19903P-RELATED"/>
    <property type="match status" value="1"/>
</dbReference>
<accession>A0AA38HYX1</accession>
<dbReference type="Proteomes" id="UP001168821">
    <property type="component" value="Unassembled WGS sequence"/>
</dbReference>
<name>A0AA38HYX1_9CUCU</name>
<evidence type="ECO:0000313" key="2">
    <source>
        <dbReference type="EMBL" id="KAJ3645979.1"/>
    </source>
</evidence>
<reference evidence="2" key="1">
    <citation type="journal article" date="2023" name="G3 (Bethesda)">
        <title>Whole genome assemblies of Zophobas morio and Tenebrio molitor.</title>
        <authorList>
            <person name="Kaur S."/>
            <person name="Stinson S.A."/>
            <person name="diCenzo G.C."/>
        </authorList>
    </citation>
    <scope>NUCLEOTIDE SEQUENCE</scope>
    <source>
        <strain evidence="2">QUZm001</strain>
    </source>
</reference>